<name>A0ABQ7G206_DUNSA</name>
<evidence type="ECO:0008006" key="3">
    <source>
        <dbReference type="Google" id="ProtNLM"/>
    </source>
</evidence>
<keyword evidence="2" id="KW-1185">Reference proteome</keyword>
<protein>
    <recommendedName>
        <fullName evidence="3">DUF4440 domain-containing protein</fullName>
    </recommendedName>
</protein>
<dbReference type="EMBL" id="MU070269">
    <property type="protein sequence ID" value="KAF5828632.1"/>
    <property type="molecule type" value="Genomic_DNA"/>
</dbReference>
<evidence type="ECO:0000313" key="2">
    <source>
        <dbReference type="Proteomes" id="UP000815325"/>
    </source>
</evidence>
<dbReference type="Proteomes" id="UP000815325">
    <property type="component" value="Unassembled WGS sequence"/>
</dbReference>
<reference evidence="1" key="1">
    <citation type="submission" date="2017-08" db="EMBL/GenBank/DDBJ databases">
        <authorList>
            <person name="Polle J.E."/>
            <person name="Barry K."/>
            <person name="Cushman J."/>
            <person name="Schmutz J."/>
            <person name="Tran D."/>
            <person name="Hathwaick L.T."/>
            <person name="Yim W.C."/>
            <person name="Jenkins J."/>
            <person name="Mckie-Krisberg Z.M."/>
            <person name="Prochnik S."/>
            <person name="Lindquist E."/>
            <person name="Dockter R.B."/>
            <person name="Adam C."/>
            <person name="Molina H."/>
            <person name="Bunkerborg J."/>
            <person name="Jin E."/>
            <person name="Buchheim M."/>
            <person name="Magnuson J."/>
        </authorList>
    </citation>
    <scope>NUCLEOTIDE SEQUENCE</scope>
    <source>
        <strain evidence="1">CCAP 19/18</strain>
    </source>
</reference>
<sequence>MDEPVHAGSKPAVDLHRLVPPGASPTEVADLYFKACYEGNPKLFLATCHLDLRGNSSSGSPGPFHKSNWELGRLRVEKYKVTYKLVREANRGGEQTEGYVSLHYTPLFGPVPGYEEGAALGPVVILTMKRAQGEWRVANGEF</sequence>
<comment type="caution">
    <text evidence="1">The sequence shown here is derived from an EMBL/GenBank/DDBJ whole genome shotgun (WGS) entry which is preliminary data.</text>
</comment>
<organism evidence="1 2">
    <name type="scientific">Dunaliella salina</name>
    <name type="common">Green alga</name>
    <name type="synonym">Protococcus salinus</name>
    <dbReference type="NCBI Taxonomy" id="3046"/>
    <lineage>
        <taxon>Eukaryota</taxon>
        <taxon>Viridiplantae</taxon>
        <taxon>Chlorophyta</taxon>
        <taxon>core chlorophytes</taxon>
        <taxon>Chlorophyceae</taxon>
        <taxon>CS clade</taxon>
        <taxon>Chlamydomonadales</taxon>
        <taxon>Dunaliellaceae</taxon>
        <taxon>Dunaliella</taxon>
    </lineage>
</organism>
<gene>
    <name evidence="1" type="ORF">DUNSADRAFT_17306</name>
</gene>
<evidence type="ECO:0000313" key="1">
    <source>
        <dbReference type="EMBL" id="KAF5828632.1"/>
    </source>
</evidence>
<accession>A0ABQ7G206</accession>
<proteinExistence type="predicted"/>